<gene>
    <name evidence="1" type="ORF">E5336_05335</name>
</gene>
<comment type="caution">
    <text evidence="1">The sequence shown here is derived from an EMBL/GenBank/DDBJ whole genome shotgun (WGS) entry which is preliminary data.</text>
</comment>
<keyword evidence="2" id="KW-1185">Reference proteome</keyword>
<reference evidence="1" key="1">
    <citation type="submission" date="2019-04" db="EMBL/GenBank/DDBJ databases">
        <title>Microbes associate with the intestines of laboratory mice.</title>
        <authorList>
            <person name="Navarre W."/>
            <person name="Wong E."/>
            <person name="Huang K."/>
            <person name="Tropini C."/>
            <person name="Ng K."/>
            <person name="Yu B."/>
        </authorList>
    </citation>
    <scope>NUCLEOTIDE SEQUENCE</scope>
    <source>
        <strain evidence="1">NM09_H32</strain>
    </source>
</reference>
<evidence type="ECO:0000313" key="2">
    <source>
        <dbReference type="Proteomes" id="UP000308836"/>
    </source>
</evidence>
<dbReference type="Proteomes" id="UP000308836">
    <property type="component" value="Unassembled WGS sequence"/>
</dbReference>
<accession>A0AC61R8G2</accession>
<proteinExistence type="predicted"/>
<sequence>MNLEILKSVLAFGGGLGMFIYGMQLMADGLQKSAGAKTRKLLAMLTNNRVVGVLVGALITAIIQSSSATTVMVVGFVNARLMDLSQAIGIIMGANIGTTMTGWLVSMSEWGSFFKPDFFAPILLIIGTVILLFAKTERMKQTSSILVGFGILFIGLNAMSGAIKPYSDEPIFYQAFTVIGSNPIFGLLVGAVVTAVIQSSSASMGILQTLAFNGVVNWSAAAFIALGQNIGTCVTALLSCIGAHRNAQRAAMLHLLFNIIGSILIGSVIWIFFALNPLVAQSTVTGTSLALFHSGFNIATTILLFPFANWLVKLAQKMIPEHEEIKEKEFVHLDKRLLQNAGIAFDVVRQEIIRMGALALSNISYSRDVLVSHDHFEKMEENERKINRFQEELTSYLEKVDIATLPPADKLELQHSILAINNIERISDYCMHILNGSKQMLEHKMSETMIEDINTISSHAYKTMKYALKMRENHDLDQYKKVEKHENRVDEMEKTMRQSYMHRMSEQSYNVQEGIYFLDTIYNYERISDHATQLAEYTLQES</sequence>
<organism evidence="1 2">
    <name type="scientific">Dubosiella muris</name>
    <dbReference type="NCBI Taxonomy" id="3038133"/>
    <lineage>
        <taxon>Bacteria</taxon>
        <taxon>Bacillati</taxon>
        <taxon>Bacillota</taxon>
        <taxon>Erysipelotrichia</taxon>
        <taxon>Erysipelotrichales</taxon>
        <taxon>Erysipelotrichaceae</taxon>
        <taxon>Dubosiella</taxon>
    </lineage>
</organism>
<evidence type="ECO:0000313" key="1">
    <source>
        <dbReference type="EMBL" id="TGY66271.1"/>
    </source>
</evidence>
<protein>
    <submittedName>
        <fullName evidence="1">Na/Pi cotransporter family protein</fullName>
    </submittedName>
</protein>
<dbReference type="EMBL" id="SRYG01000008">
    <property type="protein sequence ID" value="TGY66271.1"/>
    <property type="molecule type" value="Genomic_DNA"/>
</dbReference>
<name>A0AC61R8G2_9FIRM</name>